<evidence type="ECO:0000256" key="1">
    <source>
        <dbReference type="ARBA" id="ARBA00008558"/>
    </source>
</evidence>
<accession>A0A1J5RDI8</accession>
<dbReference type="EC" id="5.3.1.-" evidence="3"/>
<dbReference type="SUPFAM" id="SSF48208">
    <property type="entry name" value="Six-hairpin glycosidases"/>
    <property type="match status" value="1"/>
</dbReference>
<evidence type="ECO:0000313" key="3">
    <source>
        <dbReference type="EMBL" id="OIQ87699.1"/>
    </source>
</evidence>
<dbReference type="EMBL" id="MLJW01000409">
    <property type="protein sequence ID" value="OIQ87699.1"/>
    <property type="molecule type" value="Genomic_DNA"/>
</dbReference>
<dbReference type="InterPro" id="IPR012341">
    <property type="entry name" value="6hp_glycosidase-like_sf"/>
</dbReference>
<proteinExistence type="inferred from homology"/>
<dbReference type="InterPro" id="IPR010819">
    <property type="entry name" value="AGE/CE"/>
</dbReference>
<organism evidence="3">
    <name type="scientific">mine drainage metagenome</name>
    <dbReference type="NCBI Taxonomy" id="410659"/>
    <lineage>
        <taxon>unclassified sequences</taxon>
        <taxon>metagenomes</taxon>
        <taxon>ecological metagenomes</taxon>
    </lineage>
</organism>
<name>A0A1J5RDI8_9ZZZZ</name>
<dbReference type="AlphaFoldDB" id="A0A1J5RDI8"/>
<comment type="caution">
    <text evidence="3">The sequence shown here is derived from an EMBL/GenBank/DDBJ whole genome shotgun (WGS) entry which is preliminary data.</text>
</comment>
<dbReference type="Gene3D" id="1.50.10.10">
    <property type="match status" value="1"/>
</dbReference>
<gene>
    <name evidence="3" type="primary">yihS_1</name>
    <name evidence="3" type="ORF">GALL_304440</name>
</gene>
<keyword evidence="2 3" id="KW-0413">Isomerase</keyword>
<dbReference type="Pfam" id="PF07221">
    <property type="entry name" value="GlcNAc_2-epim"/>
    <property type="match status" value="1"/>
</dbReference>
<reference evidence="3" key="1">
    <citation type="submission" date="2016-10" db="EMBL/GenBank/DDBJ databases">
        <title>Sequence of Gallionella enrichment culture.</title>
        <authorList>
            <person name="Poehlein A."/>
            <person name="Muehling M."/>
            <person name="Daniel R."/>
        </authorList>
    </citation>
    <scope>NUCLEOTIDE SEQUENCE</scope>
</reference>
<dbReference type="PANTHER" id="PTHR15108">
    <property type="entry name" value="N-ACYLGLUCOSAMINE-2-EPIMERASE"/>
    <property type="match status" value="1"/>
</dbReference>
<dbReference type="InterPro" id="IPR008928">
    <property type="entry name" value="6-hairpin_glycosidase_sf"/>
</dbReference>
<dbReference type="GO" id="GO:0016853">
    <property type="term" value="F:isomerase activity"/>
    <property type="evidence" value="ECO:0007669"/>
    <property type="project" value="UniProtKB-KW"/>
</dbReference>
<evidence type="ECO:0000256" key="2">
    <source>
        <dbReference type="ARBA" id="ARBA00023235"/>
    </source>
</evidence>
<sequence length="407" mass="45016">MTAWIDQPSHHLWLEAESQRLLAFGRHCAAPEGGSYWLDEDGSPDRAQPVFTWISARMAHVYALAHLRGTPGAGALALRALAGLTGPLRDAQHGGWFHGVTPDGRTIDEKSAYTHAFVILAASTGMVAELPGARRLLDEALEVYLERFWDEADGLARDSWDRTWSTLDDYRGVNANMHAVEAMLAASDATGDPAWRARALRIVTRVVDGWARRNGWRIPEHFDAAWNPLLDYNADRPADQFKPFGATIGHGLEWARLVLHVHAAIGETAPTWMVPAAIELYARAVTDGWAVDGAPGFVYTTDWTGNPVVRTRLHWVPAEAIGAAAALYLATGESRYDVDYRRWWDYVADHVMDLDRGSWHHELDETNRPAASVWPGKADIYHAYQATLVPRSPLAPGLALAQRVGTV</sequence>
<protein>
    <submittedName>
        <fullName evidence="3">Sulfoquinovose isomerase</fullName>
        <ecNumber evidence="3">5.3.1.-</ecNumber>
    </submittedName>
</protein>
<dbReference type="GO" id="GO:0005975">
    <property type="term" value="P:carbohydrate metabolic process"/>
    <property type="evidence" value="ECO:0007669"/>
    <property type="project" value="InterPro"/>
</dbReference>
<comment type="similarity">
    <text evidence="1">Belongs to the N-acylglucosamine 2-epimerase family.</text>
</comment>